<keyword evidence="2" id="KW-0812">Transmembrane</keyword>
<feature type="transmembrane region" description="Helical" evidence="2">
    <location>
        <begin position="154"/>
        <end position="173"/>
    </location>
</feature>
<keyword evidence="5" id="KW-1185">Reference proteome</keyword>
<feature type="transmembrane region" description="Helical" evidence="2">
    <location>
        <begin position="52"/>
        <end position="73"/>
    </location>
</feature>
<dbReference type="InterPro" id="IPR003675">
    <property type="entry name" value="Rce1/LyrA-like_dom"/>
</dbReference>
<evidence type="ECO:0000259" key="3">
    <source>
        <dbReference type="Pfam" id="PF02517"/>
    </source>
</evidence>
<feature type="transmembrane region" description="Helical" evidence="2">
    <location>
        <begin position="214"/>
        <end position="234"/>
    </location>
</feature>
<dbReference type="GO" id="GO:0008237">
    <property type="term" value="F:metallopeptidase activity"/>
    <property type="evidence" value="ECO:0007669"/>
    <property type="project" value="UniProtKB-KW"/>
</dbReference>
<feature type="domain" description="CAAX prenyl protease 2/Lysostaphin resistance protein A-like" evidence="3">
    <location>
        <begin position="127"/>
        <end position="219"/>
    </location>
</feature>
<name>A0ABX7YIU5_9STRE</name>
<feature type="transmembrane region" description="Helical" evidence="2">
    <location>
        <begin position="123"/>
        <end position="142"/>
    </location>
</feature>
<gene>
    <name evidence="4" type="ORF">INT76_07810</name>
</gene>
<feature type="transmembrane region" description="Helical" evidence="2">
    <location>
        <begin position="94"/>
        <end position="117"/>
    </location>
</feature>
<keyword evidence="4" id="KW-0482">Metalloprotease</keyword>
<evidence type="ECO:0000313" key="5">
    <source>
        <dbReference type="Proteomes" id="UP000677616"/>
    </source>
</evidence>
<organism evidence="4 5">
    <name type="scientific">Streptococcus oriscaviae</name>
    <dbReference type="NCBI Taxonomy" id="2781599"/>
    <lineage>
        <taxon>Bacteria</taxon>
        <taxon>Bacillati</taxon>
        <taxon>Bacillota</taxon>
        <taxon>Bacilli</taxon>
        <taxon>Lactobacillales</taxon>
        <taxon>Streptococcaceae</taxon>
        <taxon>Streptococcus</taxon>
    </lineage>
</organism>
<dbReference type="PANTHER" id="PTHR39430:SF1">
    <property type="entry name" value="PROTEASE"/>
    <property type="match status" value="1"/>
</dbReference>
<keyword evidence="4" id="KW-0378">Hydrolase</keyword>
<proteinExistence type="inferred from homology"/>
<accession>A0ABX7YIU5</accession>
<dbReference type="RefSeq" id="WP_212569895.1">
    <property type="nucleotide sequence ID" value="NZ_CP073084.1"/>
</dbReference>
<feature type="transmembrane region" description="Helical" evidence="2">
    <location>
        <begin position="179"/>
        <end position="202"/>
    </location>
</feature>
<keyword evidence="2" id="KW-0472">Membrane</keyword>
<evidence type="ECO:0000313" key="4">
    <source>
        <dbReference type="EMBL" id="QUE53731.1"/>
    </source>
</evidence>
<keyword evidence="4" id="KW-0645">Protease</keyword>
<dbReference type="PANTHER" id="PTHR39430">
    <property type="entry name" value="MEMBRANE-ASSOCIATED PROTEASE-RELATED"/>
    <property type="match status" value="1"/>
</dbReference>
<dbReference type="Proteomes" id="UP000677616">
    <property type="component" value="Chromosome"/>
</dbReference>
<sequence length="292" mass="32289">MKSILDLNSTMNTARTERVSWKSVGLTYLFYLVLMLLMQWGLSPFVKKGNLLVLLMVCAVVVILLLLFVFFYLKRSPASLGMTKKKLALRYGSGWLFSLGCLLLVFLVNLVAGGLAISINQDVNLLLLGLTLVGFIFQGFLEEFLLRSLLMTQFALKLGVVLAIILNSVIFGLGHMTNAGASVISVVNTILIGLVMSMMFYYHDTIWFVSGFHSGWNFILGPILGIPVSGFQLPTSLFTSRVKESHSFLTGGSYGFEAGFVVTVLAIGLIGFYLYLLKKNRASWLSLPARRQ</sequence>
<keyword evidence="2" id="KW-1133">Transmembrane helix</keyword>
<reference evidence="4 5" key="1">
    <citation type="submission" date="2021-04" db="EMBL/GenBank/DDBJ databases">
        <title>Complete genome sequence of a novel Streptococcus species.</title>
        <authorList>
            <person name="Teng J.L.L."/>
        </authorList>
    </citation>
    <scope>NUCLEOTIDE SEQUENCE [LARGE SCALE GENOMIC DNA]</scope>
    <source>
        <strain evidence="4 5">HKU75</strain>
    </source>
</reference>
<feature type="transmembrane region" description="Helical" evidence="2">
    <location>
        <begin position="254"/>
        <end position="276"/>
    </location>
</feature>
<comment type="similarity">
    <text evidence="1">Belongs to the UPF0177 family.</text>
</comment>
<dbReference type="EMBL" id="CP073084">
    <property type="protein sequence ID" value="QUE53731.1"/>
    <property type="molecule type" value="Genomic_DNA"/>
</dbReference>
<evidence type="ECO:0000256" key="1">
    <source>
        <dbReference type="ARBA" id="ARBA00009067"/>
    </source>
</evidence>
<feature type="transmembrane region" description="Helical" evidence="2">
    <location>
        <begin position="21"/>
        <end position="40"/>
    </location>
</feature>
<dbReference type="Pfam" id="PF02517">
    <property type="entry name" value="Rce1-like"/>
    <property type="match status" value="1"/>
</dbReference>
<evidence type="ECO:0000256" key="2">
    <source>
        <dbReference type="SAM" id="Phobius"/>
    </source>
</evidence>
<protein>
    <submittedName>
        <fullName evidence="4">CPBP family intramembrane metalloprotease</fullName>
    </submittedName>
</protein>